<reference evidence="2 3" key="1">
    <citation type="submission" date="2021-04" db="EMBL/GenBank/DDBJ databases">
        <title>novel species isolated from subtropical streams in China.</title>
        <authorList>
            <person name="Lu H."/>
        </authorList>
    </citation>
    <scope>NUCLEOTIDE SEQUENCE [LARGE SCALE GENOMIC DNA]</scope>
    <source>
        <strain evidence="2 3">FT147W</strain>
    </source>
</reference>
<protein>
    <submittedName>
        <fullName evidence="2">Transporter</fullName>
    </submittedName>
</protein>
<dbReference type="InterPro" id="IPR025737">
    <property type="entry name" value="FApF"/>
</dbReference>
<keyword evidence="1" id="KW-0732">Signal</keyword>
<keyword evidence="3" id="KW-1185">Reference proteome</keyword>
<dbReference type="EMBL" id="JAGSPK010000001">
    <property type="protein sequence ID" value="MBR7791397.1"/>
    <property type="molecule type" value="Genomic_DNA"/>
</dbReference>
<evidence type="ECO:0000313" key="3">
    <source>
        <dbReference type="Proteomes" id="UP000682982"/>
    </source>
</evidence>
<organism evidence="2 3">
    <name type="scientific">Undibacterium rivi</name>
    <dbReference type="NCBI Taxonomy" id="2828729"/>
    <lineage>
        <taxon>Bacteria</taxon>
        <taxon>Pseudomonadati</taxon>
        <taxon>Pseudomonadota</taxon>
        <taxon>Betaproteobacteria</taxon>
        <taxon>Burkholderiales</taxon>
        <taxon>Oxalobacteraceae</taxon>
        <taxon>Undibacterium</taxon>
    </lineage>
</organism>
<dbReference type="Proteomes" id="UP000682982">
    <property type="component" value="Unassembled WGS sequence"/>
</dbReference>
<evidence type="ECO:0000313" key="2">
    <source>
        <dbReference type="EMBL" id="MBR7791397.1"/>
    </source>
</evidence>
<proteinExistence type="predicted"/>
<gene>
    <name evidence="2" type="ORF">KDM87_02230</name>
</gene>
<feature type="signal peptide" evidence="1">
    <location>
        <begin position="1"/>
        <end position="38"/>
    </location>
</feature>
<comment type="caution">
    <text evidence="2">The sequence shown here is derived from an EMBL/GenBank/DDBJ whole genome shotgun (WGS) entry which is preliminary data.</text>
</comment>
<accession>A0ABS5GY64</accession>
<dbReference type="RefSeq" id="WP_212677578.1">
    <property type="nucleotide sequence ID" value="NZ_JAGSPK010000001.1"/>
</dbReference>
<feature type="chain" id="PRO_5045128307" evidence="1">
    <location>
        <begin position="39"/>
        <end position="273"/>
    </location>
</feature>
<sequence>MKNKRFSATRAAGIQHIKRIKRVSLGLLAASISLLANAAEQDDAPITPYRPSVSNSAQLPFPGQLEAEFGVLSGKSGDARRDSLPSLLKLAFSEQWGILLGGDLRVMNDDGAGTRVRGMGDVNLVLKQAFLIDSETAFGLELGVKLPTAKQAIGTEKRDYTLNGIYSKDLGDWHLDLNANVTKMGWVDDGVSRWQTGLSSAFSYSLSEALGVTAEWSGTKSKGSLPQNQVLLALTYSPNKRLTFDIGLSKGISATATDRAFFAGVVVPVGRLF</sequence>
<dbReference type="Pfam" id="PF13557">
    <property type="entry name" value="Phenol_MetA_deg"/>
    <property type="match status" value="1"/>
</dbReference>
<evidence type="ECO:0000256" key="1">
    <source>
        <dbReference type="SAM" id="SignalP"/>
    </source>
</evidence>
<name>A0ABS5GY64_9BURK</name>